<proteinExistence type="predicted"/>
<evidence type="ECO:0000313" key="1">
    <source>
        <dbReference type="EMBL" id="QIN84551.1"/>
    </source>
</evidence>
<name>A0A6G8QDS7_9ACTN</name>
<dbReference type="Proteomes" id="UP000501452">
    <property type="component" value="Chromosome"/>
</dbReference>
<dbReference type="GO" id="GO:0016491">
    <property type="term" value="F:oxidoreductase activity"/>
    <property type="evidence" value="ECO:0007669"/>
    <property type="project" value="InterPro"/>
</dbReference>
<evidence type="ECO:0000313" key="2">
    <source>
        <dbReference type="Proteomes" id="UP000501452"/>
    </source>
</evidence>
<organism evidence="1 2">
    <name type="scientific">Rubrobacter tropicus</name>
    <dbReference type="NCBI Taxonomy" id="2653851"/>
    <lineage>
        <taxon>Bacteria</taxon>
        <taxon>Bacillati</taxon>
        <taxon>Actinomycetota</taxon>
        <taxon>Rubrobacteria</taxon>
        <taxon>Rubrobacterales</taxon>
        <taxon>Rubrobacteraceae</taxon>
        <taxon>Rubrobacter</taxon>
    </lineage>
</organism>
<sequence>MALGINLVLVFVAGVIAMRDDRNDAQRIKAGRLWQRMHLWATVKGLAMQPLNQINERVDREAQLGMKPRFGKELEELLGGPGWRGVFTFRLGYPTNDAPESPRRSVEEILV</sequence>
<reference evidence="1 2" key="1">
    <citation type="submission" date="2019-10" db="EMBL/GenBank/DDBJ databases">
        <title>Rubrobacter sp nov SCSIO 52090 isolated from a deep-sea sediment in the South China Sea.</title>
        <authorList>
            <person name="Chen R.W."/>
        </authorList>
    </citation>
    <scope>NUCLEOTIDE SEQUENCE [LARGE SCALE GENOMIC DNA]</scope>
    <source>
        <strain evidence="1 2">SCSIO 52909</strain>
    </source>
</reference>
<gene>
    <name evidence="1" type="ORF">GBA63_19315</name>
</gene>
<dbReference type="InterPro" id="IPR000415">
    <property type="entry name" value="Nitroreductase-like"/>
</dbReference>
<dbReference type="KEGG" id="rub:GBA63_19315"/>
<protein>
    <submittedName>
        <fullName evidence="1">Uncharacterized protein</fullName>
    </submittedName>
</protein>
<accession>A0A6G8QDS7</accession>
<dbReference type="EMBL" id="CP045119">
    <property type="protein sequence ID" value="QIN84551.1"/>
    <property type="molecule type" value="Genomic_DNA"/>
</dbReference>
<dbReference type="RefSeq" id="WP_166178850.1">
    <property type="nucleotide sequence ID" value="NZ_CP045119.1"/>
</dbReference>
<keyword evidence="2" id="KW-1185">Reference proteome</keyword>
<dbReference type="AlphaFoldDB" id="A0A6G8QDS7"/>
<dbReference type="Gene3D" id="3.40.109.10">
    <property type="entry name" value="NADH Oxidase"/>
    <property type="match status" value="1"/>
</dbReference>
<dbReference type="SUPFAM" id="SSF55469">
    <property type="entry name" value="FMN-dependent nitroreductase-like"/>
    <property type="match status" value="1"/>
</dbReference>